<keyword evidence="2" id="KW-1185">Reference proteome</keyword>
<gene>
    <name evidence="1" type="ORF">EYC80_002344</name>
</gene>
<name>A0A5N6K3L5_MONLA</name>
<accession>A0A5N6K3L5</accession>
<proteinExistence type="predicted"/>
<reference evidence="1 2" key="1">
    <citation type="submission" date="2019-06" db="EMBL/GenBank/DDBJ databases">
        <title>Genome Sequence of the Brown Rot Fungal Pathogen Monilinia laxa.</title>
        <authorList>
            <person name="De Miccolis Angelini R.M."/>
            <person name="Landi L."/>
            <person name="Abate D."/>
            <person name="Pollastro S."/>
            <person name="Romanazzi G."/>
            <person name="Faretra F."/>
        </authorList>
    </citation>
    <scope>NUCLEOTIDE SEQUENCE [LARGE SCALE GENOMIC DNA]</scope>
    <source>
        <strain evidence="1 2">Mlax316</strain>
    </source>
</reference>
<comment type="caution">
    <text evidence="1">The sequence shown here is derived from an EMBL/GenBank/DDBJ whole genome shotgun (WGS) entry which is preliminary data.</text>
</comment>
<sequence>MTSQPVNVDMDRLFFRDQVLVSQNSVRHFIGQTNLTTHVRGQVTQKAAVARCLYSLELRDKTQISTKSLWSHKARDLQRNSLSWIIISHQTHAPKSLSMQSRLTPFPDDRASISLPC</sequence>
<dbReference type="AlphaFoldDB" id="A0A5N6K3L5"/>
<evidence type="ECO:0000313" key="2">
    <source>
        <dbReference type="Proteomes" id="UP000326757"/>
    </source>
</evidence>
<dbReference type="Proteomes" id="UP000326757">
    <property type="component" value="Unassembled WGS sequence"/>
</dbReference>
<dbReference type="EMBL" id="VIGI01000008">
    <property type="protein sequence ID" value="KAB8296936.1"/>
    <property type="molecule type" value="Genomic_DNA"/>
</dbReference>
<evidence type="ECO:0000313" key="1">
    <source>
        <dbReference type="EMBL" id="KAB8296936.1"/>
    </source>
</evidence>
<organism evidence="1 2">
    <name type="scientific">Monilinia laxa</name>
    <name type="common">Brown rot fungus</name>
    <name type="synonym">Sclerotinia laxa</name>
    <dbReference type="NCBI Taxonomy" id="61186"/>
    <lineage>
        <taxon>Eukaryota</taxon>
        <taxon>Fungi</taxon>
        <taxon>Dikarya</taxon>
        <taxon>Ascomycota</taxon>
        <taxon>Pezizomycotina</taxon>
        <taxon>Leotiomycetes</taxon>
        <taxon>Helotiales</taxon>
        <taxon>Sclerotiniaceae</taxon>
        <taxon>Monilinia</taxon>
    </lineage>
</organism>
<protein>
    <submittedName>
        <fullName evidence="1">Uncharacterized protein</fullName>
    </submittedName>
</protein>